<dbReference type="PANTHER" id="PTHR43792:SF8">
    <property type="entry name" value="[RIBOSOMAL PROTEIN US5]-ALANINE N-ACETYLTRANSFERASE"/>
    <property type="match status" value="1"/>
</dbReference>
<dbReference type="PROSITE" id="PS51186">
    <property type="entry name" value="GNAT"/>
    <property type="match status" value="1"/>
</dbReference>
<dbReference type="GO" id="GO:0005737">
    <property type="term" value="C:cytoplasm"/>
    <property type="evidence" value="ECO:0007669"/>
    <property type="project" value="TreeGrafter"/>
</dbReference>
<name>A0A9D2EDX7_9MICO</name>
<dbReference type="AlphaFoldDB" id="A0A9D2EDX7"/>
<dbReference type="Pfam" id="PF13302">
    <property type="entry name" value="Acetyltransf_3"/>
    <property type="match status" value="1"/>
</dbReference>
<protein>
    <submittedName>
        <fullName evidence="5">GNAT family N-acetyltransferase</fullName>
    </submittedName>
</protein>
<comment type="similarity">
    <text evidence="3">Belongs to the acetyltransferase family. RimJ subfamily.</text>
</comment>
<gene>
    <name evidence="5" type="ORF">H9815_07290</name>
</gene>
<dbReference type="SUPFAM" id="SSF55729">
    <property type="entry name" value="Acyl-CoA N-acyltransferases (Nat)"/>
    <property type="match status" value="1"/>
</dbReference>
<dbReference type="EMBL" id="DXBY01000126">
    <property type="protein sequence ID" value="HIZ35566.1"/>
    <property type="molecule type" value="Genomic_DNA"/>
</dbReference>
<evidence type="ECO:0000259" key="4">
    <source>
        <dbReference type="PROSITE" id="PS51186"/>
    </source>
</evidence>
<organism evidence="5 6">
    <name type="scientific">Candidatus Ruania gallistercoris</name>
    <dbReference type="NCBI Taxonomy" id="2838746"/>
    <lineage>
        <taxon>Bacteria</taxon>
        <taxon>Bacillati</taxon>
        <taxon>Actinomycetota</taxon>
        <taxon>Actinomycetes</taxon>
        <taxon>Micrococcales</taxon>
        <taxon>Ruaniaceae</taxon>
        <taxon>Ruania</taxon>
    </lineage>
</organism>
<dbReference type="CDD" id="cd04301">
    <property type="entry name" value="NAT_SF"/>
    <property type="match status" value="1"/>
</dbReference>
<dbReference type="InterPro" id="IPR051531">
    <property type="entry name" value="N-acetyltransferase"/>
</dbReference>
<evidence type="ECO:0000313" key="6">
    <source>
        <dbReference type="Proteomes" id="UP000824037"/>
    </source>
</evidence>
<dbReference type="GO" id="GO:0008999">
    <property type="term" value="F:protein-N-terminal-alanine acetyltransferase activity"/>
    <property type="evidence" value="ECO:0007669"/>
    <property type="project" value="TreeGrafter"/>
</dbReference>
<sequence length="175" mass="19518">MTVTIRPAQDSDAEELSALVTRNRSYFSTGEPALPEEYYRPAFQAQAIYQDQVNRAAGTGAMFLIEADGLLVGRINLNSIVRGILQSGNVGYLVDEAHTGRGIATEALRHLIDYAFTDLRLHRLQASVLPDNTGSHRVLRKRGFSQFGTAPEYLFIQGKWRTHDLYQLINSAYGD</sequence>
<dbReference type="Gene3D" id="3.40.630.30">
    <property type="match status" value="1"/>
</dbReference>
<comment type="caution">
    <text evidence="5">The sequence shown here is derived from an EMBL/GenBank/DDBJ whole genome shotgun (WGS) entry which is preliminary data.</text>
</comment>
<dbReference type="InterPro" id="IPR000182">
    <property type="entry name" value="GNAT_dom"/>
</dbReference>
<proteinExistence type="inferred from homology"/>
<keyword evidence="1" id="KW-0808">Transferase</keyword>
<evidence type="ECO:0000256" key="1">
    <source>
        <dbReference type="ARBA" id="ARBA00022679"/>
    </source>
</evidence>
<feature type="domain" description="N-acetyltransferase" evidence="4">
    <location>
        <begin position="3"/>
        <end position="166"/>
    </location>
</feature>
<evidence type="ECO:0000256" key="3">
    <source>
        <dbReference type="ARBA" id="ARBA00038502"/>
    </source>
</evidence>
<accession>A0A9D2EDX7</accession>
<evidence type="ECO:0000256" key="2">
    <source>
        <dbReference type="ARBA" id="ARBA00023315"/>
    </source>
</evidence>
<keyword evidence="2" id="KW-0012">Acyltransferase</keyword>
<dbReference type="PANTHER" id="PTHR43792">
    <property type="entry name" value="GNAT FAMILY, PUTATIVE (AFU_ORTHOLOGUE AFUA_3G00765)-RELATED-RELATED"/>
    <property type="match status" value="1"/>
</dbReference>
<evidence type="ECO:0000313" key="5">
    <source>
        <dbReference type="EMBL" id="HIZ35566.1"/>
    </source>
</evidence>
<dbReference type="Proteomes" id="UP000824037">
    <property type="component" value="Unassembled WGS sequence"/>
</dbReference>
<reference evidence="5" key="1">
    <citation type="journal article" date="2021" name="PeerJ">
        <title>Extensive microbial diversity within the chicken gut microbiome revealed by metagenomics and culture.</title>
        <authorList>
            <person name="Gilroy R."/>
            <person name="Ravi A."/>
            <person name="Getino M."/>
            <person name="Pursley I."/>
            <person name="Horton D.L."/>
            <person name="Alikhan N.F."/>
            <person name="Baker D."/>
            <person name="Gharbi K."/>
            <person name="Hall N."/>
            <person name="Watson M."/>
            <person name="Adriaenssens E.M."/>
            <person name="Foster-Nyarko E."/>
            <person name="Jarju S."/>
            <person name="Secka A."/>
            <person name="Antonio M."/>
            <person name="Oren A."/>
            <person name="Chaudhuri R.R."/>
            <person name="La Ragione R."/>
            <person name="Hildebrand F."/>
            <person name="Pallen M.J."/>
        </authorList>
    </citation>
    <scope>NUCLEOTIDE SEQUENCE</scope>
    <source>
        <strain evidence="5">ChiGjej4B4-7305</strain>
    </source>
</reference>
<reference evidence="5" key="2">
    <citation type="submission" date="2021-04" db="EMBL/GenBank/DDBJ databases">
        <authorList>
            <person name="Gilroy R."/>
        </authorList>
    </citation>
    <scope>NUCLEOTIDE SEQUENCE</scope>
    <source>
        <strain evidence="5">ChiGjej4B4-7305</strain>
    </source>
</reference>
<dbReference type="InterPro" id="IPR016181">
    <property type="entry name" value="Acyl_CoA_acyltransferase"/>
</dbReference>